<reference evidence="2" key="1">
    <citation type="journal article" date="2019" name="Int. J. Syst. Evol. Microbiol.">
        <title>The Global Catalogue of Microorganisms (GCM) 10K type strain sequencing project: providing services to taxonomists for standard genome sequencing and annotation.</title>
        <authorList>
            <consortium name="The Broad Institute Genomics Platform"/>
            <consortium name="The Broad Institute Genome Sequencing Center for Infectious Disease"/>
            <person name="Wu L."/>
            <person name="Ma J."/>
        </authorList>
    </citation>
    <scope>NUCLEOTIDE SEQUENCE [LARGE SCALE GENOMIC DNA]</scope>
    <source>
        <strain evidence="2">JCM 12393</strain>
    </source>
</reference>
<evidence type="ECO:0008006" key="3">
    <source>
        <dbReference type="Google" id="ProtNLM"/>
    </source>
</evidence>
<sequence length="77" mass="8226">MRWRGVPLTCEATRVRVAELDGMFLEVETAVADEREPPAALAAVRAAPAGPGVPEADPAAELYAEAVAANRERSPRR</sequence>
<gene>
    <name evidence="1" type="ORF">GCM10009639_51370</name>
</gene>
<organism evidence="1 2">
    <name type="scientific">Kitasatospora putterlickiae</name>
    <dbReference type="NCBI Taxonomy" id="221725"/>
    <lineage>
        <taxon>Bacteria</taxon>
        <taxon>Bacillati</taxon>
        <taxon>Actinomycetota</taxon>
        <taxon>Actinomycetes</taxon>
        <taxon>Kitasatosporales</taxon>
        <taxon>Streptomycetaceae</taxon>
        <taxon>Kitasatospora</taxon>
    </lineage>
</organism>
<comment type="caution">
    <text evidence="1">The sequence shown here is derived from an EMBL/GenBank/DDBJ whole genome shotgun (WGS) entry which is preliminary data.</text>
</comment>
<dbReference type="EMBL" id="BAAAKJ010000287">
    <property type="protein sequence ID" value="GAA1404944.1"/>
    <property type="molecule type" value="Genomic_DNA"/>
</dbReference>
<protein>
    <recommendedName>
        <fullName evidence="3">CYTH domain-containing protein</fullName>
    </recommendedName>
</protein>
<accession>A0ABP4J0X8</accession>
<evidence type="ECO:0000313" key="2">
    <source>
        <dbReference type="Proteomes" id="UP001499863"/>
    </source>
</evidence>
<proteinExistence type="predicted"/>
<keyword evidence="2" id="KW-1185">Reference proteome</keyword>
<name>A0ABP4J0X8_9ACTN</name>
<evidence type="ECO:0000313" key="1">
    <source>
        <dbReference type="EMBL" id="GAA1404944.1"/>
    </source>
</evidence>
<dbReference type="Proteomes" id="UP001499863">
    <property type="component" value="Unassembled WGS sequence"/>
</dbReference>